<dbReference type="PANTHER" id="PTHR18964">
    <property type="entry name" value="ROK (REPRESSOR, ORF, KINASE) FAMILY"/>
    <property type="match status" value="1"/>
</dbReference>
<evidence type="ECO:0000259" key="2">
    <source>
        <dbReference type="Pfam" id="PF12802"/>
    </source>
</evidence>
<protein>
    <submittedName>
        <fullName evidence="3">ROK family protein</fullName>
    </submittedName>
</protein>
<dbReference type="SUPFAM" id="SSF53067">
    <property type="entry name" value="Actin-like ATPase domain"/>
    <property type="match status" value="1"/>
</dbReference>
<dbReference type="InterPro" id="IPR000835">
    <property type="entry name" value="HTH_MarR-typ"/>
</dbReference>
<sequence length="392" mass="39673">MADRSHDLLVAPEAAALLALLREGGPRTRAQLTALTGLSRSTVAARIETLLDAGLVAPVGEEVSTGGRPPGRLAFRARARLVLAVDLGATHAVVALTDLAGTVLAHRSRRVPIADGPEPVLSWVLTTGLELLAGTGRPASDLAGVGIGVPGPVEHLTGTPVSPPIMPGWDRYDVPARVREAFDVPVLVDNDVNLLALAEHASVWPDREDLLFVKVATGIGAGIVSGGGLQRGAQGSAGDLGHVRIPGTDGRTLEAVASGAALARALTGQGIPAAGTDDVVDLARAGNLAVLDAVRQAGRDLGEVLATCVNLLNPSVIVIGGGLSLVGDHLLAGVREIVYRHSTPLATQHLTVVQAASGELGGVLGAATLVTRHVLDPVPGTPGGNGTGRAGR</sequence>
<evidence type="ECO:0000313" key="3">
    <source>
        <dbReference type="EMBL" id="MEQ3553213.1"/>
    </source>
</evidence>
<proteinExistence type="inferred from homology"/>
<dbReference type="EMBL" id="JBEDNQ010000010">
    <property type="protein sequence ID" value="MEQ3553213.1"/>
    <property type="molecule type" value="Genomic_DNA"/>
</dbReference>
<gene>
    <name evidence="3" type="ORF">WIS52_22315</name>
</gene>
<dbReference type="Pfam" id="PF12802">
    <property type="entry name" value="MarR_2"/>
    <property type="match status" value="1"/>
</dbReference>
<dbReference type="InterPro" id="IPR000600">
    <property type="entry name" value="ROK"/>
</dbReference>
<dbReference type="SUPFAM" id="SSF46785">
    <property type="entry name" value="Winged helix' DNA-binding domain"/>
    <property type="match status" value="1"/>
</dbReference>
<reference evidence="3 4" key="1">
    <citation type="submission" date="2024-03" db="EMBL/GenBank/DDBJ databases">
        <title>Draft genome sequence of Pseudonocardia nematodicida JCM 31783.</title>
        <authorList>
            <person name="Butdee W."/>
            <person name="Duangmal K."/>
        </authorList>
    </citation>
    <scope>NUCLEOTIDE SEQUENCE [LARGE SCALE GENOMIC DNA]</scope>
    <source>
        <strain evidence="3 4">JCM 31783</strain>
    </source>
</reference>
<organism evidence="3 4">
    <name type="scientific">Pseudonocardia nematodicida</name>
    <dbReference type="NCBI Taxonomy" id="1206997"/>
    <lineage>
        <taxon>Bacteria</taxon>
        <taxon>Bacillati</taxon>
        <taxon>Actinomycetota</taxon>
        <taxon>Actinomycetes</taxon>
        <taxon>Pseudonocardiales</taxon>
        <taxon>Pseudonocardiaceae</taxon>
        <taxon>Pseudonocardia</taxon>
    </lineage>
</organism>
<accession>A0ABV1KH27</accession>
<dbReference type="InterPro" id="IPR043129">
    <property type="entry name" value="ATPase_NBD"/>
</dbReference>
<name>A0ABV1KH27_9PSEU</name>
<comment type="caution">
    <text evidence="3">The sequence shown here is derived from an EMBL/GenBank/DDBJ whole genome shotgun (WGS) entry which is preliminary data.</text>
</comment>
<dbReference type="PROSITE" id="PS01125">
    <property type="entry name" value="ROK"/>
    <property type="match status" value="1"/>
</dbReference>
<evidence type="ECO:0000313" key="4">
    <source>
        <dbReference type="Proteomes" id="UP001494902"/>
    </source>
</evidence>
<keyword evidence="4" id="KW-1185">Reference proteome</keyword>
<dbReference type="InterPro" id="IPR036388">
    <property type="entry name" value="WH-like_DNA-bd_sf"/>
</dbReference>
<feature type="domain" description="HTH marR-type" evidence="2">
    <location>
        <begin position="11"/>
        <end position="58"/>
    </location>
</feature>
<comment type="similarity">
    <text evidence="1">Belongs to the ROK (NagC/XylR) family.</text>
</comment>
<dbReference type="Gene3D" id="1.10.10.10">
    <property type="entry name" value="Winged helix-like DNA-binding domain superfamily/Winged helix DNA-binding domain"/>
    <property type="match status" value="1"/>
</dbReference>
<dbReference type="InterPro" id="IPR036390">
    <property type="entry name" value="WH_DNA-bd_sf"/>
</dbReference>
<dbReference type="Gene3D" id="3.30.420.40">
    <property type="match status" value="2"/>
</dbReference>
<dbReference type="RefSeq" id="WP_349300286.1">
    <property type="nucleotide sequence ID" value="NZ_JBEDNQ010000010.1"/>
</dbReference>
<dbReference type="PANTHER" id="PTHR18964:SF173">
    <property type="entry name" value="GLUCOKINASE"/>
    <property type="match status" value="1"/>
</dbReference>
<dbReference type="Pfam" id="PF00480">
    <property type="entry name" value="ROK"/>
    <property type="match status" value="1"/>
</dbReference>
<dbReference type="Proteomes" id="UP001494902">
    <property type="component" value="Unassembled WGS sequence"/>
</dbReference>
<evidence type="ECO:0000256" key="1">
    <source>
        <dbReference type="ARBA" id="ARBA00006479"/>
    </source>
</evidence>
<dbReference type="InterPro" id="IPR049874">
    <property type="entry name" value="ROK_cs"/>
</dbReference>